<dbReference type="InterPro" id="IPR035516">
    <property type="entry name" value="Gyrase/topoIV_suA_C"/>
</dbReference>
<dbReference type="EMBL" id="MTKS01000234">
    <property type="protein sequence ID" value="RWX50991.1"/>
    <property type="molecule type" value="Genomic_DNA"/>
</dbReference>
<evidence type="ECO:0000259" key="7">
    <source>
        <dbReference type="PROSITE" id="PS52040"/>
    </source>
</evidence>
<comment type="catalytic activity">
    <reaction evidence="1">
        <text>ATP-dependent breakage, passage and rejoining of double-stranded DNA.</text>
        <dbReference type="EC" id="5.6.2.2"/>
    </reaction>
</comment>
<dbReference type="PANTHER" id="PTHR43493:SF5">
    <property type="entry name" value="DNA GYRASE SUBUNIT A, CHLOROPLASTIC_MITOCHONDRIAL"/>
    <property type="match status" value="1"/>
</dbReference>
<feature type="domain" description="Topo IIA-type catalytic" evidence="7">
    <location>
        <begin position="1"/>
        <end position="79"/>
    </location>
</feature>
<dbReference type="Gene3D" id="1.10.268.10">
    <property type="entry name" value="Topoisomerase, domain 3"/>
    <property type="match status" value="1"/>
</dbReference>
<dbReference type="InterPro" id="IPR006691">
    <property type="entry name" value="GyrA/parC_rep"/>
</dbReference>
<dbReference type="GO" id="GO:0005737">
    <property type="term" value="C:cytoplasm"/>
    <property type="evidence" value="ECO:0007669"/>
    <property type="project" value="TreeGrafter"/>
</dbReference>
<evidence type="ECO:0000256" key="3">
    <source>
        <dbReference type="ARBA" id="ARBA00023125"/>
    </source>
</evidence>
<dbReference type="GO" id="GO:0009330">
    <property type="term" value="C:DNA topoisomerase type II (double strand cut, ATP-hydrolyzing) complex"/>
    <property type="evidence" value="ECO:0007669"/>
    <property type="project" value="TreeGrafter"/>
</dbReference>
<comment type="caution">
    <text evidence="8">The sequence shown here is derived from an EMBL/GenBank/DDBJ whole genome shotgun (WGS) entry which is preliminary data.</text>
</comment>
<accession>A0A444JD39</accession>
<keyword evidence="4 8" id="KW-0413">Isomerase</keyword>
<dbReference type="InterPro" id="IPR013757">
    <property type="entry name" value="Topo_IIA_A_a_sf"/>
</dbReference>
<evidence type="ECO:0000256" key="5">
    <source>
        <dbReference type="PROSITE-ProRule" id="PRU01384"/>
    </source>
</evidence>
<dbReference type="PANTHER" id="PTHR43493">
    <property type="entry name" value="DNA GYRASE/TOPOISOMERASE SUBUNIT A"/>
    <property type="match status" value="1"/>
</dbReference>
<dbReference type="SUPFAM" id="SSF56719">
    <property type="entry name" value="Type II DNA topoisomerase"/>
    <property type="match status" value="1"/>
</dbReference>
<dbReference type="GO" id="GO:0003918">
    <property type="term" value="F:DNA topoisomerase type II (double strand cut, ATP-hydrolyzing) activity"/>
    <property type="evidence" value="ECO:0007669"/>
    <property type="project" value="UniProtKB-EC"/>
</dbReference>
<dbReference type="Pfam" id="PF03989">
    <property type="entry name" value="DNA_gyraseA_C"/>
    <property type="match status" value="6"/>
</dbReference>
<dbReference type="InterPro" id="IPR013760">
    <property type="entry name" value="Topo_IIA-like_dom_sf"/>
</dbReference>
<evidence type="ECO:0000256" key="6">
    <source>
        <dbReference type="SAM" id="MobiDB-lite"/>
    </source>
</evidence>
<evidence type="ECO:0000256" key="2">
    <source>
        <dbReference type="ARBA" id="ARBA00023029"/>
    </source>
</evidence>
<gene>
    <name evidence="8" type="ORF">VU01_12341</name>
</gene>
<sequence length="444" mass="49327">RQFILDMRLQKLTGLERDKIIQEYTELMERIAWLTEVLSDDALVMQIVREEFEAIKEQYGDERRSEIIDAPDEILPEDMITPEEMVVTVSLNGYIKRNQLSLYRAQRRGGKGVAGMAAVEDDFVTDLYTASTLDTFLFFTNKARVFWRKVYELPMAGRTARGRAVVNLLELAEGEKLAAILSIPGLADADESHAILTVTKKGRVKKTSIAEYKKPVRKGKLGLTIKDDDEILCAAMTSGEDHVFLVTKNGLSIHFHEDDVRTMGRTAAGVKGITLAEDDEVVAAVVLKSHEEDDSILTVTENGYGKRTAVSDYRLQKRGGKGVFAIKTSERNGKVVGALQVMDEDQVMLIADSAKVIRLPMDSMRIIGRNTQGVKMINLNEGEKVVALSMLARNSDDMDDSSEGDGNDQGDLTDQTDRTDDILQDTEPNTRQDTDKGTDGTPID</sequence>
<reference evidence="8 9" key="1">
    <citation type="submission" date="2017-01" db="EMBL/GenBank/DDBJ databases">
        <title>The cable genome- insights into the physiology and evolution of filamentous bacteria capable of sulfide oxidation via long distance electron transfer.</title>
        <authorList>
            <person name="Schreiber L."/>
            <person name="Bjerg J.T."/>
            <person name="Boggild A."/>
            <person name="Van De Vossenberg J."/>
            <person name="Meysman F."/>
            <person name="Nielsen L.P."/>
            <person name="Schramm A."/>
            <person name="Kjeldsen K.U."/>
        </authorList>
    </citation>
    <scope>NUCLEOTIDE SEQUENCE [LARGE SCALE GENOMIC DNA]</scope>
    <source>
        <strain evidence="8">A5</strain>
    </source>
</reference>
<dbReference type="GO" id="GO:0005524">
    <property type="term" value="F:ATP binding"/>
    <property type="evidence" value="ECO:0007669"/>
    <property type="project" value="InterPro"/>
</dbReference>
<dbReference type="EC" id="5.99.1.3" evidence="8"/>
<protein>
    <submittedName>
        <fullName evidence="8">DNA gyrase C-terminal domain-containing protein, beta-propeller</fullName>
        <ecNumber evidence="8">5.99.1.3</ecNumber>
    </submittedName>
</protein>
<feature type="region of interest" description="Disordered" evidence="6">
    <location>
        <begin position="395"/>
        <end position="444"/>
    </location>
</feature>
<dbReference type="SUPFAM" id="SSF101904">
    <property type="entry name" value="GyrA/ParC C-terminal domain-like"/>
    <property type="match status" value="1"/>
</dbReference>
<organism evidence="8 9">
    <name type="scientific">Candidatus Electrothrix marina</name>
    <dbReference type="NCBI Taxonomy" id="1859130"/>
    <lineage>
        <taxon>Bacteria</taxon>
        <taxon>Pseudomonadati</taxon>
        <taxon>Thermodesulfobacteriota</taxon>
        <taxon>Desulfobulbia</taxon>
        <taxon>Desulfobulbales</taxon>
        <taxon>Desulfobulbaceae</taxon>
        <taxon>Candidatus Electrothrix</taxon>
    </lineage>
</organism>
<comment type="caution">
    <text evidence="5">Lacks conserved residue(s) required for the propagation of feature annotation.</text>
</comment>
<keyword evidence="3 5" id="KW-0238">DNA-binding</keyword>
<dbReference type="AlphaFoldDB" id="A0A444JD39"/>
<keyword evidence="9" id="KW-1185">Reference proteome</keyword>
<dbReference type="InterPro" id="IPR002205">
    <property type="entry name" value="Topo_IIA_dom_A"/>
</dbReference>
<evidence type="ECO:0000256" key="4">
    <source>
        <dbReference type="ARBA" id="ARBA00023235"/>
    </source>
</evidence>
<keyword evidence="2" id="KW-0799">Topoisomerase</keyword>
<dbReference type="GO" id="GO:0003677">
    <property type="term" value="F:DNA binding"/>
    <property type="evidence" value="ECO:0007669"/>
    <property type="project" value="UniProtKB-UniRule"/>
</dbReference>
<feature type="non-terminal residue" evidence="8">
    <location>
        <position position="1"/>
    </location>
</feature>
<evidence type="ECO:0000256" key="1">
    <source>
        <dbReference type="ARBA" id="ARBA00000185"/>
    </source>
</evidence>
<feature type="compositionally biased region" description="Acidic residues" evidence="6">
    <location>
        <begin position="397"/>
        <end position="408"/>
    </location>
</feature>
<proteinExistence type="predicted"/>
<dbReference type="PROSITE" id="PS52040">
    <property type="entry name" value="TOPO_IIA"/>
    <property type="match status" value="1"/>
</dbReference>
<name>A0A444JD39_9BACT</name>
<evidence type="ECO:0000313" key="8">
    <source>
        <dbReference type="EMBL" id="RWX50991.1"/>
    </source>
</evidence>
<evidence type="ECO:0000313" key="9">
    <source>
        <dbReference type="Proteomes" id="UP000288892"/>
    </source>
</evidence>
<dbReference type="InterPro" id="IPR050220">
    <property type="entry name" value="Type_II_DNA_Topoisomerases"/>
</dbReference>
<dbReference type="Proteomes" id="UP000288892">
    <property type="component" value="Unassembled WGS sequence"/>
</dbReference>
<dbReference type="FunFam" id="2.120.10.90:FF:000005">
    <property type="entry name" value="DNA topoisomerase 4 subunit A"/>
    <property type="match status" value="1"/>
</dbReference>
<dbReference type="GO" id="GO:0006265">
    <property type="term" value="P:DNA topological change"/>
    <property type="evidence" value="ECO:0007669"/>
    <property type="project" value="InterPro"/>
</dbReference>
<feature type="compositionally biased region" description="Basic and acidic residues" evidence="6">
    <location>
        <begin position="428"/>
        <end position="438"/>
    </location>
</feature>
<dbReference type="Gene3D" id="2.120.10.90">
    <property type="entry name" value="DNA gyrase/topoisomerase IV, subunit A, C-terminal"/>
    <property type="match status" value="1"/>
</dbReference>